<dbReference type="EMBL" id="AAIYKG010000025">
    <property type="protein sequence ID" value="ECJ4507876.1"/>
    <property type="molecule type" value="Genomic_DNA"/>
</dbReference>
<accession>A0A5Y3XB96</accession>
<dbReference type="AlphaFoldDB" id="A0A5Y3XB96"/>
<name>A0A5Y3XB96_SALER</name>
<dbReference type="Pfam" id="PF00196">
    <property type="entry name" value="GerE"/>
    <property type="match status" value="1"/>
</dbReference>
<dbReference type="InterPro" id="IPR000792">
    <property type="entry name" value="Tscrpt_reg_LuxR_C"/>
</dbReference>
<dbReference type="Proteomes" id="UP000839747">
    <property type="component" value="Unassembled WGS sequence"/>
</dbReference>
<sequence length="49" mass="5149">MTVQQAALLKELLSGQDVKGAAAALHLSLRAVLAGRGGLLRKLGLRNRL</sequence>
<dbReference type="GO" id="GO:0006355">
    <property type="term" value="P:regulation of DNA-templated transcription"/>
    <property type="evidence" value="ECO:0007669"/>
    <property type="project" value="InterPro"/>
</dbReference>
<protein>
    <recommendedName>
        <fullName evidence="2">HTH luxR-type domain-containing protein</fullName>
    </recommendedName>
</protein>
<dbReference type="SUPFAM" id="SSF46894">
    <property type="entry name" value="C-terminal effector domain of the bipartite response regulators"/>
    <property type="match status" value="1"/>
</dbReference>
<reference evidence="3" key="1">
    <citation type="submission" date="2018-06" db="EMBL/GenBank/DDBJ databases">
        <authorList>
            <person name="Ashton P.M."/>
            <person name="Dallman T."/>
            <person name="Nair S."/>
            <person name="De Pinna E."/>
            <person name="Peters T."/>
            <person name="Grant K."/>
        </authorList>
    </citation>
    <scope>NUCLEOTIDE SEQUENCE [LARGE SCALE GENOMIC DNA]</scope>
    <source>
        <strain evidence="3">318584</strain>
    </source>
</reference>
<evidence type="ECO:0000313" key="3">
    <source>
        <dbReference type="EMBL" id="ECJ4507876.1"/>
    </source>
</evidence>
<keyword evidence="1" id="KW-0238">DNA-binding</keyword>
<evidence type="ECO:0000259" key="2">
    <source>
        <dbReference type="Pfam" id="PF00196"/>
    </source>
</evidence>
<dbReference type="InterPro" id="IPR016032">
    <property type="entry name" value="Sig_transdc_resp-reg_C-effctor"/>
</dbReference>
<organism evidence="3">
    <name type="scientific">Salmonella enterica subsp. salamae</name>
    <dbReference type="NCBI Taxonomy" id="59202"/>
    <lineage>
        <taxon>Bacteria</taxon>
        <taxon>Pseudomonadati</taxon>
        <taxon>Pseudomonadota</taxon>
        <taxon>Gammaproteobacteria</taxon>
        <taxon>Enterobacterales</taxon>
        <taxon>Enterobacteriaceae</taxon>
        <taxon>Salmonella</taxon>
    </lineage>
</organism>
<comment type="caution">
    <text evidence="3">The sequence shown here is derived from an EMBL/GenBank/DDBJ whole genome shotgun (WGS) entry which is preliminary data.</text>
</comment>
<proteinExistence type="predicted"/>
<feature type="domain" description="HTH luxR-type" evidence="2">
    <location>
        <begin position="2"/>
        <end position="48"/>
    </location>
</feature>
<evidence type="ECO:0000256" key="1">
    <source>
        <dbReference type="ARBA" id="ARBA00023125"/>
    </source>
</evidence>
<dbReference type="GO" id="GO:0003677">
    <property type="term" value="F:DNA binding"/>
    <property type="evidence" value="ECO:0007669"/>
    <property type="project" value="UniProtKB-KW"/>
</dbReference>
<gene>
    <name evidence="3" type="ORF">DNU24_19805</name>
</gene>